<evidence type="ECO:0000313" key="11">
    <source>
        <dbReference type="Proteomes" id="UP000585258"/>
    </source>
</evidence>
<comment type="similarity">
    <text evidence="6">Belongs to the transcriptional antiterminator BglG family.</text>
</comment>
<dbReference type="Pfam" id="PF00874">
    <property type="entry name" value="PRD"/>
    <property type="match status" value="2"/>
</dbReference>
<dbReference type="OrthoDB" id="9813552at2"/>
<dbReference type="Pfam" id="PF03123">
    <property type="entry name" value="CAT_RBD"/>
    <property type="match status" value="1"/>
</dbReference>
<dbReference type="RefSeq" id="WP_089968425.1">
    <property type="nucleotide sequence ID" value="NZ_CP071376.1"/>
</dbReference>
<protein>
    <submittedName>
        <fullName evidence="8">PRD domain-containing protein</fullName>
    </submittedName>
    <submittedName>
        <fullName evidence="9">Transcriptional antiterminator, BglG family</fullName>
    </submittedName>
</protein>
<keyword evidence="10" id="KW-1185">Reference proteome</keyword>
<evidence type="ECO:0000256" key="2">
    <source>
        <dbReference type="ARBA" id="ARBA00022884"/>
    </source>
</evidence>
<dbReference type="SMART" id="SM01061">
    <property type="entry name" value="CAT_RBD"/>
    <property type="match status" value="1"/>
</dbReference>
<dbReference type="GO" id="GO:0045893">
    <property type="term" value="P:positive regulation of DNA-templated transcription"/>
    <property type="evidence" value="ECO:0007669"/>
    <property type="project" value="InterPro"/>
</dbReference>
<evidence type="ECO:0000256" key="1">
    <source>
        <dbReference type="ARBA" id="ARBA00022737"/>
    </source>
</evidence>
<evidence type="ECO:0000313" key="8">
    <source>
        <dbReference type="EMBL" id="MBB6714242.1"/>
    </source>
</evidence>
<reference evidence="9 10" key="1">
    <citation type="submission" date="2016-10" db="EMBL/GenBank/DDBJ databases">
        <authorList>
            <person name="de Groot N.N."/>
        </authorList>
    </citation>
    <scope>NUCLEOTIDE SEQUENCE [LARGE SCALE GENOMIC DNA]</scope>
    <source>
        <strain evidence="9 10">DSM 12272</strain>
    </source>
</reference>
<dbReference type="InterPro" id="IPR036650">
    <property type="entry name" value="CAT_RNA-bd_dom_sf"/>
</dbReference>
<keyword evidence="1" id="KW-0677">Repeat</keyword>
<dbReference type="AlphaFoldDB" id="A0A1H0RXV6"/>
<dbReference type="EMBL" id="FNJM01000004">
    <property type="protein sequence ID" value="SDP34304.1"/>
    <property type="molecule type" value="Genomic_DNA"/>
</dbReference>
<dbReference type="InterPro" id="IPR001550">
    <property type="entry name" value="Transcrpt_antitermin_CS"/>
</dbReference>
<dbReference type="NCBIfam" id="NF046042">
    <property type="entry name" value="LicT"/>
    <property type="match status" value="1"/>
</dbReference>
<evidence type="ECO:0000256" key="6">
    <source>
        <dbReference type="ARBA" id="ARBA00038510"/>
    </source>
</evidence>
<evidence type="ECO:0000313" key="10">
    <source>
        <dbReference type="Proteomes" id="UP000198597"/>
    </source>
</evidence>
<dbReference type="PROSITE" id="PS00654">
    <property type="entry name" value="PRD_1"/>
    <property type="match status" value="1"/>
</dbReference>
<dbReference type="GO" id="GO:0003723">
    <property type="term" value="F:RNA binding"/>
    <property type="evidence" value="ECO:0007669"/>
    <property type="project" value="UniProtKB-KW"/>
</dbReference>
<feature type="domain" description="PRD" evidence="7">
    <location>
        <begin position="66"/>
        <end position="170"/>
    </location>
</feature>
<gene>
    <name evidence="8" type="ORF">H7E68_05800</name>
    <name evidence="9" type="ORF">SAMN04488529_10460</name>
</gene>
<organism evidence="9 10">
    <name type="scientific">Clostridium gasigenes</name>
    <dbReference type="NCBI Taxonomy" id="94869"/>
    <lineage>
        <taxon>Bacteria</taxon>
        <taxon>Bacillati</taxon>
        <taxon>Bacillota</taxon>
        <taxon>Clostridia</taxon>
        <taxon>Eubacteriales</taxon>
        <taxon>Clostridiaceae</taxon>
        <taxon>Clostridium</taxon>
    </lineage>
</organism>
<sequence length="282" mass="32910">MIIEKVLNNNVIVAIDPKSKKEIILMGCGIAFKKKVGQEIEMDKVEKTFVVDDKRMGNKIKKLINQIPDGIFELSHEIICYASKRLDKKLDKQIYISLSDHIAFALKRYKNNIRIKNDLLDEIRRIHKDEFKIALWAVDFLNNKLNVDLPEDEAGFIALHLINAGYNETTNNSLVATNIIKGILNVIRYYYSVEFDIDDLNYDRLLTHLKYFAKRVITNKQYDKSDTTLLELVSKSYPEAFDCVLKIKQYIEKNYNYQVNGDEIVYLTMHIHRVISVLKENN</sequence>
<evidence type="ECO:0000256" key="4">
    <source>
        <dbReference type="ARBA" id="ARBA00023159"/>
    </source>
</evidence>
<dbReference type="Gene3D" id="2.30.24.10">
    <property type="entry name" value="CAT RNA-binding domain"/>
    <property type="match status" value="1"/>
</dbReference>
<dbReference type="InterPro" id="IPR050661">
    <property type="entry name" value="BglG_antiterminators"/>
</dbReference>
<dbReference type="InterPro" id="IPR004341">
    <property type="entry name" value="CAT_RNA-bd_dom"/>
</dbReference>
<dbReference type="Proteomes" id="UP000585258">
    <property type="component" value="Unassembled WGS sequence"/>
</dbReference>
<keyword evidence="2" id="KW-0694">RNA-binding</keyword>
<dbReference type="Proteomes" id="UP000198597">
    <property type="component" value="Unassembled WGS sequence"/>
</dbReference>
<evidence type="ECO:0000256" key="5">
    <source>
        <dbReference type="ARBA" id="ARBA00023163"/>
    </source>
</evidence>
<keyword evidence="4" id="KW-0010">Activator</keyword>
<accession>A0A1H0RXV6</accession>
<evidence type="ECO:0000259" key="7">
    <source>
        <dbReference type="PROSITE" id="PS51372"/>
    </source>
</evidence>
<dbReference type="Gene3D" id="1.10.1790.10">
    <property type="entry name" value="PRD domain"/>
    <property type="match status" value="2"/>
</dbReference>
<dbReference type="PANTHER" id="PTHR30185:SF15">
    <property type="entry name" value="CRYPTIC BETA-GLUCOSIDE BGL OPERON ANTITERMINATOR"/>
    <property type="match status" value="1"/>
</dbReference>
<dbReference type="GeneID" id="65308551"/>
<proteinExistence type="inferred from homology"/>
<dbReference type="PANTHER" id="PTHR30185">
    <property type="entry name" value="CRYPTIC BETA-GLUCOSIDE BGL OPERON ANTITERMINATOR"/>
    <property type="match status" value="1"/>
</dbReference>
<dbReference type="InterPro" id="IPR011608">
    <property type="entry name" value="PRD"/>
</dbReference>
<evidence type="ECO:0000313" key="9">
    <source>
        <dbReference type="EMBL" id="SDP34304.1"/>
    </source>
</evidence>
<dbReference type="PROSITE" id="PS51372">
    <property type="entry name" value="PRD_2"/>
    <property type="match status" value="2"/>
</dbReference>
<keyword evidence="3" id="KW-0805">Transcription regulation</keyword>
<feature type="domain" description="PRD" evidence="7">
    <location>
        <begin position="171"/>
        <end position="281"/>
    </location>
</feature>
<dbReference type="SUPFAM" id="SSF63520">
    <property type="entry name" value="PTS-regulatory domain, PRD"/>
    <property type="match status" value="2"/>
</dbReference>
<keyword evidence="5" id="KW-0804">Transcription</keyword>
<name>A0A1H0RXV6_9CLOT</name>
<evidence type="ECO:0000256" key="3">
    <source>
        <dbReference type="ARBA" id="ARBA00023015"/>
    </source>
</evidence>
<dbReference type="EMBL" id="JACKWY010000003">
    <property type="protein sequence ID" value="MBB6714242.1"/>
    <property type="molecule type" value="Genomic_DNA"/>
</dbReference>
<dbReference type="STRING" id="94869.SAMN04488529_10460"/>
<dbReference type="InterPro" id="IPR036634">
    <property type="entry name" value="PRD_sf"/>
</dbReference>
<reference evidence="8 11" key="2">
    <citation type="submission" date="2020-08" db="EMBL/GenBank/DDBJ databases">
        <title>Clostridia isolated from Swiss meat.</title>
        <authorList>
            <person name="Wambui J."/>
            <person name="Stevens M.J.A."/>
            <person name="Stephan R."/>
        </authorList>
    </citation>
    <scope>NUCLEOTIDE SEQUENCE [LARGE SCALE GENOMIC DNA]</scope>
    <source>
        <strain evidence="8 11">CM001</strain>
    </source>
</reference>
<dbReference type="SUPFAM" id="SSF50151">
    <property type="entry name" value="SacY-like RNA-binding domain"/>
    <property type="match status" value="1"/>
</dbReference>